<feature type="domain" description="RRM" evidence="13">
    <location>
        <begin position="2"/>
        <end position="72"/>
    </location>
</feature>
<keyword evidence="6 11" id="KW-0694">RNA-binding</keyword>
<evidence type="ECO:0000256" key="7">
    <source>
        <dbReference type="ARBA" id="ARBA00023242"/>
    </source>
</evidence>
<comment type="caution">
    <text evidence="15">The sequence shown here is derived from an EMBL/GenBank/DDBJ whole genome shotgun (WGS) entry which is preliminary data.</text>
</comment>
<keyword evidence="10" id="KW-0863">Zinc-finger</keyword>
<dbReference type="GO" id="GO:0098534">
    <property type="term" value="P:centriole assembly"/>
    <property type="evidence" value="ECO:0007669"/>
    <property type="project" value="UniProtKB-ARBA"/>
</dbReference>
<dbReference type="AlphaFoldDB" id="A0AAN8MA36"/>
<dbReference type="InterPro" id="IPR000504">
    <property type="entry name" value="RRM_dom"/>
</dbReference>
<dbReference type="PANTHER" id="PTHR48025:SF1">
    <property type="entry name" value="RRM DOMAIN-CONTAINING PROTEIN"/>
    <property type="match status" value="1"/>
</dbReference>
<dbReference type="GO" id="GO:0008270">
    <property type="term" value="F:zinc ion binding"/>
    <property type="evidence" value="ECO:0007669"/>
    <property type="project" value="UniProtKB-KW"/>
</dbReference>
<dbReference type="Pfam" id="PF00098">
    <property type="entry name" value="zf-CCHC"/>
    <property type="match status" value="1"/>
</dbReference>
<name>A0AAN8MA36_9TELE</name>
<evidence type="ECO:0000313" key="16">
    <source>
        <dbReference type="Proteomes" id="UP001356427"/>
    </source>
</evidence>
<feature type="compositionally biased region" description="Basic and acidic residues" evidence="12">
    <location>
        <begin position="261"/>
        <end position="270"/>
    </location>
</feature>
<evidence type="ECO:0000256" key="2">
    <source>
        <dbReference type="ARBA" id="ARBA00004496"/>
    </source>
</evidence>
<gene>
    <name evidence="15" type="ORF">J4Q44_G00054410</name>
</gene>
<keyword evidence="10" id="KW-0862">Zinc</keyword>
<feature type="domain" description="RRM" evidence="13">
    <location>
        <begin position="78"/>
        <end position="148"/>
    </location>
</feature>
<keyword evidence="7" id="KW-0539">Nucleus</keyword>
<dbReference type="Gene3D" id="4.10.60.10">
    <property type="entry name" value="Zinc finger, CCHC-type"/>
    <property type="match status" value="1"/>
</dbReference>
<feature type="region of interest" description="Disordered" evidence="12">
    <location>
        <begin position="336"/>
        <end position="356"/>
    </location>
</feature>
<dbReference type="Pfam" id="PF00076">
    <property type="entry name" value="RRM_1"/>
    <property type="match status" value="2"/>
</dbReference>
<feature type="compositionally biased region" description="Low complexity" evidence="12">
    <location>
        <begin position="290"/>
        <end position="301"/>
    </location>
</feature>
<dbReference type="PANTHER" id="PTHR48025">
    <property type="entry name" value="OS02G0815200 PROTEIN"/>
    <property type="match status" value="1"/>
</dbReference>
<keyword evidence="10" id="KW-0479">Metal-binding</keyword>
<dbReference type="Proteomes" id="UP001356427">
    <property type="component" value="Unassembled WGS sequence"/>
</dbReference>
<organism evidence="15 16">
    <name type="scientific">Coregonus suidteri</name>
    <dbReference type="NCBI Taxonomy" id="861788"/>
    <lineage>
        <taxon>Eukaryota</taxon>
        <taxon>Metazoa</taxon>
        <taxon>Chordata</taxon>
        <taxon>Craniata</taxon>
        <taxon>Vertebrata</taxon>
        <taxon>Euteleostomi</taxon>
        <taxon>Actinopterygii</taxon>
        <taxon>Neopterygii</taxon>
        <taxon>Teleostei</taxon>
        <taxon>Protacanthopterygii</taxon>
        <taxon>Salmoniformes</taxon>
        <taxon>Salmonidae</taxon>
        <taxon>Coregoninae</taxon>
        <taxon>Coregonus</taxon>
    </lineage>
</organism>
<feature type="compositionally biased region" description="Gly residues" evidence="12">
    <location>
        <begin position="179"/>
        <end position="217"/>
    </location>
</feature>
<dbReference type="GO" id="GO:0003729">
    <property type="term" value="F:mRNA binding"/>
    <property type="evidence" value="ECO:0007669"/>
    <property type="project" value="TreeGrafter"/>
</dbReference>
<dbReference type="InterPro" id="IPR012677">
    <property type="entry name" value="Nucleotide-bd_a/b_plait_sf"/>
</dbReference>
<accession>A0AAN8MA36</accession>
<dbReference type="GO" id="GO:0005634">
    <property type="term" value="C:nucleus"/>
    <property type="evidence" value="ECO:0007669"/>
    <property type="project" value="UniProtKB-SubCell"/>
</dbReference>
<dbReference type="Gene3D" id="3.30.70.330">
    <property type="match status" value="2"/>
</dbReference>
<dbReference type="EMBL" id="JAGTTL010000004">
    <property type="protein sequence ID" value="KAK6323102.1"/>
    <property type="molecule type" value="Genomic_DNA"/>
</dbReference>
<sequence length="413" mass="44971">MVKIFIGNLASGTTQDELRTLFSEYGKISECDIVKNFGFVHMKDKAEAEEAIKNLHHYELNGAQMNVEMSRGRPKSTTKLHVSNIPEGCTNEELKTKFEAYGPVVEADIVKDYAFVHMESVDDAMEAISGLDNTAFQGKLMSVQLSTSRLRTVPGMGAQTGCYVCGKQGHWSKDCPNGGQNGGSYGDRGERPGGGPMRGRGRGFPRGFSRGGGGYPSGYGMPPRAAASDYMGGLGYSRASSYLGGPPPLSRRPSYGSAREYSTDARDRYSGRLPSSYPERASAYERDHYSSSSPLVSTHTSAARYHQPRRPPRTTCETAARSDECPSPLTAMVTSARGCPRCPPEALRTPSRGPGTPTPIGHAMLTELHTAKVCMKRRNFPLLPFLLPAAWFHRAVPRAANKPFATRNVMARE</sequence>
<evidence type="ECO:0000256" key="10">
    <source>
        <dbReference type="PROSITE-ProRule" id="PRU00047"/>
    </source>
</evidence>
<evidence type="ECO:0000256" key="6">
    <source>
        <dbReference type="ARBA" id="ARBA00022884"/>
    </source>
</evidence>
<keyword evidence="5" id="KW-0677">Repeat</keyword>
<dbReference type="InterPro" id="IPR050502">
    <property type="entry name" value="Euk_RNA-bind_prot"/>
</dbReference>
<feature type="region of interest" description="Disordered" evidence="12">
    <location>
        <begin position="240"/>
        <end position="323"/>
    </location>
</feature>
<dbReference type="FunFam" id="3.30.70.330:FF:000085">
    <property type="entry name" value="RNA-binding protein 4 isoform X1"/>
    <property type="match status" value="1"/>
</dbReference>
<evidence type="ECO:0000256" key="4">
    <source>
        <dbReference type="ARBA" id="ARBA00022553"/>
    </source>
</evidence>
<dbReference type="InterPro" id="IPR001878">
    <property type="entry name" value="Znf_CCHC"/>
</dbReference>
<evidence type="ECO:0000256" key="8">
    <source>
        <dbReference type="ARBA" id="ARBA00067851"/>
    </source>
</evidence>
<evidence type="ECO:0000259" key="13">
    <source>
        <dbReference type="PROSITE" id="PS50102"/>
    </source>
</evidence>
<evidence type="ECO:0000256" key="3">
    <source>
        <dbReference type="ARBA" id="ARBA00022490"/>
    </source>
</evidence>
<evidence type="ECO:0000256" key="12">
    <source>
        <dbReference type="SAM" id="MobiDB-lite"/>
    </source>
</evidence>
<comment type="subcellular location">
    <subcellularLocation>
        <location evidence="2">Cytoplasm</location>
    </subcellularLocation>
    <subcellularLocation>
        <location evidence="1">Nucleus</location>
    </subcellularLocation>
</comment>
<reference evidence="15 16" key="1">
    <citation type="submission" date="2021-04" db="EMBL/GenBank/DDBJ databases">
        <authorList>
            <person name="De Guttry C."/>
            <person name="Zahm M."/>
            <person name="Klopp C."/>
            <person name="Cabau C."/>
            <person name="Louis A."/>
            <person name="Berthelot C."/>
            <person name="Parey E."/>
            <person name="Roest Crollius H."/>
            <person name="Montfort J."/>
            <person name="Robinson-Rechavi M."/>
            <person name="Bucao C."/>
            <person name="Bouchez O."/>
            <person name="Gislard M."/>
            <person name="Lluch J."/>
            <person name="Milhes M."/>
            <person name="Lampietro C."/>
            <person name="Lopez Roques C."/>
            <person name="Donnadieu C."/>
            <person name="Braasch I."/>
            <person name="Desvignes T."/>
            <person name="Postlethwait J."/>
            <person name="Bobe J."/>
            <person name="Wedekind C."/>
            <person name="Guiguen Y."/>
        </authorList>
    </citation>
    <scope>NUCLEOTIDE SEQUENCE [LARGE SCALE GENOMIC DNA]</scope>
    <source>
        <strain evidence="15">Cs_M1</strain>
        <tissue evidence="15">Blood</tissue>
    </source>
</reference>
<dbReference type="InterPro" id="IPR035979">
    <property type="entry name" value="RBD_domain_sf"/>
</dbReference>
<evidence type="ECO:0000256" key="1">
    <source>
        <dbReference type="ARBA" id="ARBA00004123"/>
    </source>
</evidence>
<evidence type="ECO:0000313" key="15">
    <source>
        <dbReference type="EMBL" id="KAK6323102.1"/>
    </source>
</evidence>
<proteinExistence type="predicted"/>
<evidence type="ECO:0000256" key="5">
    <source>
        <dbReference type="ARBA" id="ARBA00022737"/>
    </source>
</evidence>
<evidence type="ECO:0000256" key="9">
    <source>
        <dbReference type="ARBA" id="ARBA00075694"/>
    </source>
</evidence>
<keyword evidence="3" id="KW-0963">Cytoplasm</keyword>
<keyword evidence="4" id="KW-0597">Phosphoprotein</keyword>
<dbReference type="PROSITE" id="PS50158">
    <property type="entry name" value="ZF_CCHC"/>
    <property type="match status" value="1"/>
</dbReference>
<dbReference type="GO" id="GO:0005737">
    <property type="term" value="C:cytoplasm"/>
    <property type="evidence" value="ECO:0007669"/>
    <property type="project" value="UniProtKB-SubCell"/>
</dbReference>
<protein>
    <recommendedName>
        <fullName evidence="8">RNA-binding protein 14</fullName>
    </recommendedName>
    <alternativeName>
        <fullName evidence="9">RNA-binding motif protein 14</fullName>
    </alternativeName>
</protein>
<dbReference type="GO" id="GO:0010467">
    <property type="term" value="P:gene expression"/>
    <property type="evidence" value="ECO:0007669"/>
    <property type="project" value="UniProtKB-ARBA"/>
</dbReference>
<evidence type="ECO:0000256" key="11">
    <source>
        <dbReference type="PROSITE-ProRule" id="PRU00176"/>
    </source>
</evidence>
<dbReference type="PROSITE" id="PS50102">
    <property type="entry name" value="RRM"/>
    <property type="match status" value="2"/>
</dbReference>
<dbReference type="SMART" id="SM00360">
    <property type="entry name" value="RRM"/>
    <property type="match status" value="2"/>
</dbReference>
<evidence type="ECO:0000259" key="14">
    <source>
        <dbReference type="PROSITE" id="PS50158"/>
    </source>
</evidence>
<dbReference type="SUPFAM" id="SSF54928">
    <property type="entry name" value="RNA-binding domain, RBD"/>
    <property type="match status" value="2"/>
</dbReference>
<keyword evidence="16" id="KW-1185">Reference proteome</keyword>
<dbReference type="FunFam" id="3.30.70.330:FF:000046">
    <property type="entry name" value="RNA-binding protein 14 isoform X1"/>
    <property type="match status" value="1"/>
</dbReference>
<dbReference type="SMART" id="SM00343">
    <property type="entry name" value="ZnF_C2HC"/>
    <property type="match status" value="1"/>
</dbReference>
<feature type="region of interest" description="Disordered" evidence="12">
    <location>
        <begin position="176"/>
        <end position="218"/>
    </location>
</feature>
<feature type="domain" description="CCHC-type" evidence="14">
    <location>
        <begin position="162"/>
        <end position="177"/>
    </location>
</feature>